<reference evidence="1" key="1">
    <citation type="submission" date="2020-02" db="EMBL/GenBank/DDBJ databases">
        <authorList>
            <person name="Meier V. D."/>
        </authorList>
    </citation>
    <scope>NUCLEOTIDE SEQUENCE</scope>
    <source>
        <strain evidence="1">AVDCRST_MAG85</strain>
    </source>
</reference>
<protein>
    <submittedName>
        <fullName evidence="1">Uncharacterized protein</fullName>
    </submittedName>
</protein>
<evidence type="ECO:0000313" key="1">
    <source>
        <dbReference type="EMBL" id="CAA9524261.1"/>
    </source>
</evidence>
<gene>
    <name evidence="1" type="ORF">AVDCRST_MAG85-3088</name>
</gene>
<dbReference type="AlphaFoldDB" id="A0A6J4TJL0"/>
<sequence>MGKLWGVALGDAVNYELFSSYVWWLPDFAMPRETM</sequence>
<name>A0A6J4TJL0_9ACTN</name>
<accession>A0A6J4TJL0</accession>
<proteinExistence type="predicted"/>
<dbReference type="EMBL" id="CADCVT010000344">
    <property type="protein sequence ID" value="CAA9524261.1"/>
    <property type="molecule type" value="Genomic_DNA"/>
</dbReference>
<organism evidence="1">
    <name type="scientific">uncultured Solirubrobacteraceae bacterium</name>
    <dbReference type="NCBI Taxonomy" id="1162706"/>
    <lineage>
        <taxon>Bacteria</taxon>
        <taxon>Bacillati</taxon>
        <taxon>Actinomycetota</taxon>
        <taxon>Thermoleophilia</taxon>
        <taxon>Solirubrobacterales</taxon>
        <taxon>Solirubrobacteraceae</taxon>
        <taxon>environmental samples</taxon>
    </lineage>
</organism>